<dbReference type="Gene3D" id="1.20.1280.50">
    <property type="match status" value="1"/>
</dbReference>
<dbReference type="SUPFAM" id="SSF81383">
    <property type="entry name" value="F-box domain"/>
    <property type="match status" value="1"/>
</dbReference>
<accession>A0AAF1AYY5</accession>
<reference evidence="2" key="1">
    <citation type="journal article" date="2016" name="Nat. Genet.">
        <title>A high-quality carrot genome assembly provides new insights into carotenoid accumulation and asterid genome evolution.</title>
        <authorList>
            <person name="Iorizzo M."/>
            <person name="Ellison S."/>
            <person name="Senalik D."/>
            <person name="Zeng P."/>
            <person name="Satapoomin P."/>
            <person name="Huang J."/>
            <person name="Bowman M."/>
            <person name="Iovene M."/>
            <person name="Sanseverino W."/>
            <person name="Cavagnaro P."/>
            <person name="Yildiz M."/>
            <person name="Macko-Podgorni A."/>
            <person name="Moranska E."/>
            <person name="Grzebelus E."/>
            <person name="Grzebelus D."/>
            <person name="Ashrafi H."/>
            <person name="Zheng Z."/>
            <person name="Cheng S."/>
            <person name="Spooner D."/>
            <person name="Van Deynze A."/>
            <person name="Simon P."/>
        </authorList>
    </citation>
    <scope>NUCLEOTIDE SEQUENCE</scope>
    <source>
        <tissue evidence="2">Leaf</tissue>
    </source>
</reference>
<dbReference type="SUPFAM" id="SSF52047">
    <property type="entry name" value="RNI-like"/>
    <property type="match status" value="1"/>
</dbReference>
<evidence type="ECO:0000259" key="1">
    <source>
        <dbReference type="PROSITE" id="PS50181"/>
    </source>
</evidence>
<reference evidence="2" key="2">
    <citation type="submission" date="2022-03" db="EMBL/GenBank/DDBJ databases">
        <title>Draft title - Genomic analysis of global carrot germplasm unveils the trajectory of domestication and the origin of high carotenoid orange carrot.</title>
        <authorList>
            <person name="Iorizzo M."/>
            <person name="Ellison S."/>
            <person name="Senalik D."/>
            <person name="Macko-Podgorni A."/>
            <person name="Grzebelus D."/>
            <person name="Bostan H."/>
            <person name="Rolling W."/>
            <person name="Curaba J."/>
            <person name="Simon P."/>
        </authorList>
    </citation>
    <scope>NUCLEOTIDE SEQUENCE</scope>
    <source>
        <tissue evidence="2">Leaf</tissue>
    </source>
</reference>
<dbReference type="InterPro" id="IPR036047">
    <property type="entry name" value="F-box-like_dom_sf"/>
</dbReference>
<feature type="domain" description="F-box" evidence="1">
    <location>
        <begin position="11"/>
        <end position="59"/>
    </location>
</feature>
<protein>
    <recommendedName>
        <fullName evidence="1">F-box domain-containing protein</fullName>
    </recommendedName>
</protein>
<dbReference type="InterPro" id="IPR050232">
    <property type="entry name" value="FBL13/AtMIF1-like"/>
</dbReference>
<gene>
    <name evidence="2" type="ORF">DCAR_0416870</name>
</gene>
<dbReference type="PROSITE" id="PS50181">
    <property type="entry name" value="FBOX"/>
    <property type="match status" value="1"/>
</dbReference>
<name>A0AAF1AYY5_DAUCS</name>
<dbReference type="InterPro" id="IPR001810">
    <property type="entry name" value="F-box_dom"/>
</dbReference>
<dbReference type="Pfam" id="PF00646">
    <property type="entry name" value="F-box"/>
    <property type="match status" value="1"/>
</dbReference>
<dbReference type="PANTHER" id="PTHR31900">
    <property type="entry name" value="F-BOX/RNI SUPERFAMILY PROTEIN-RELATED"/>
    <property type="match status" value="1"/>
</dbReference>
<dbReference type="PANTHER" id="PTHR31900:SF34">
    <property type="entry name" value="EMB|CAB62440.1-RELATED"/>
    <property type="match status" value="1"/>
</dbReference>
<dbReference type="Pfam" id="PF24758">
    <property type="entry name" value="LRR_At5g56370"/>
    <property type="match status" value="1"/>
</dbReference>
<dbReference type="Proteomes" id="UP000077755">
    <property type="component" value="Chromosome 4"/>
</dbReference>
<organism evidence="2 3">
    <name type="scientific">Daucus carota subsp. sativus</name>
    <name type="common">Carrot</name>
    <dbReference type="NCBI Taxonomy" id="79200"/>
    <lineage>
        <taxon>Eukaryota</taxon>
        <taxon>Viridiplantae</taxon>
        <taxon>Streptophyta</taxon>
        <taxon>Embryophyta</taxon>
        <taxon>Tracheophyta</taxon>
        <taxon>Spermatophyta</taxon>
        <taxon>Magnoliopsida</taxon>
        <taxon>eudicotyledons</taxon>
        <taxon>Gunneridae</taxon>
        <taxon>Pentapetalae</taxon>
        <taxon>asterids</taxon>
        <taxon>campanulids</taxon>
        <taxon>Apiales</taxon>
        <taxon>Apiaceae</taxon>
        <taxon>Apioideae</taxon>
        <taxon>Scandiceae</taxon>
        <taxon>Daucinae</taxon>
        <taxon>Daucus</taxon>
        <taxon>Daucus sect. Daucus</taxon>
    </lineage>
</organism>
<keyword evidence="3" id="KW-1185">Reference proteome</keyword>
<dbReference type="InterPro" id="IPR055411">
    <property type="entry name" value="LRR_FXL15/At3g58940/PEG3-like"/>
</dbReference>
<dbReference type="AlphaFoldDB" id="A0AAF1AYY5"/>
<evidence type="ECO:0000313" key="2">
    <source>
        <dbReference type="EMBL" id="WOG97530.1"/>
    </source>
</evidence>
<dbReference type="EMBL" id="CP093346">
    <property type="protein sequence ID" value="WOG97530.1"/>
    <property type="molecule type" value="Genomic_DNA"/>
</dbReference>
<sequence length="304" mass="34615">MAPKRSKISRVDRISNLPDSLLLMILSLLPFELAVRTSVLSKRWRPLCMSLKNLRFNDKKVRKTTVQFKSAVERFLMQRPKGLNLDQFGLVCGGSYEFEKVDEWIRKVLDHKVKDLSLSFCFRGGSYVLPPDVYAYEGFEILRLNSRILIDIPNEISFSRVKVLEFVYVKFSSYESVKDLLLNCPVLEDLVIVKCEARGGSCLSICGSALRNLKVKCNELAIGAAKLDIVIDTPGVETLKIADDTWANIFVKDTLLSLRTARIDVGMERRTFNKSVFRLLDNIYHVKFLTLTDKVVGVSDHNLI</sequence>
<proteinExistence type="predicted"/>
<evidence type="ECO:0000313" key="3">
    <source>
        <dbReference type="Proteomes" id="UP000077755"/>
    </source>
</evidence>